<comment type="caution">
    <text evidence="1">The sequence shown here is derived from an EMBL/GenBank/DDBJ whole genome shotgun (WGS) entry which is preliminary data.</text>
</comment>
<accession>A0ABP7BKW6</accession>
<name>A0ABP7BKW6_9ACTN</name>
<evidence type="ECO:0000313" key="1">
    <source>
        <dbReference type="EMBL" id="GAA3662259.1"/>
    </source>
</evidence>
<sequence>MAVRGLRVDSAHVRGARTDVRRALTNDAERRLITSKSVAWPEAKKVTLTVPHTRRPPTAC</sequence>
<evidence type="ECO:0000313" key="2">
    <source>
        <dbReference type="Proteomes" id="UP001500902"/>
    </source>
</evidence>
<dbReference type="EMBL" id="BAAAZP010000049">
    <property type="protein sequence ID" value="GAA3662259.1"/>
    <property type="molecule type" value="Genomic_DNA"/>
</dbReference>
<gene>
    <name evidence="1" type="ORF">GCM10022224_027570</name>
</gene>
<evidence type="ECO:0008006" key="3">
    <source>
        <dbReference type="Google" id="ProtNLM"/>
    </source>
</evidence>
<organism evidence="1 2">
    <name type="scientific">Nonomuraea antimicrobica</name>
    <dbReference type="NCBI Taxonomy" id="561173"/>
    <lineage>
        <taxon>Bacteria</taxon>
        <taxon>Bacillati</taxon>
        <taxon>Actinomycetota</taxon>
        <taxon>Actinomycetes</taxon>
        <taxon>Streptosporangiales</taxon>
        <taxon>Streptosporangiaceae</taxon>
        <taxon>Nonomuraea</taxon>
    </lineage>
</organism>
<dbReference type="Proteomes" id="UP001500902">
    <property type="component" value="Unassembled WGS sequence"/>
</dbReference>
<keyword evidence="2" id="KW-1185">Reference proteome</keyword>
<reference evidence="2" key="1">
    <citation type="journal article" date="2019" name="Int. J. Syst. Evol. Microbiol.">
        <title>The Global Catalogue of Microorganisms (GCM) 10K type strain sequencing project: providing services to taxonomists for standard genome sequencing and annotation.</title>
        <authorList>
            <consortium name="The Broad Institute Genomics Platform"/>
            <consortium name="The Broad Institute Genome Sequencing Center for Infectious Disease"/>
            <person name="Wu L."/>
            <person name="Ma J."/>
        </authorList>
    </citation>
    <scope>NUCLEOTIDE SEQUENCE [LARGE SCALE GENOMIC DNA]</scope>
    <source>
        <strain evidence="2">JCM 16904</strain>
    </source>
</reference>
<protein>
    <recommendedName>
        <fullName evidence="3">Transposase</fullName>
    </recommendedName>
</protein>
<proteinExistence type="predicted"/>